<dbReference type="SMART" id="SM00382">
    <property type="entry name" value="AAA"/>
    <property type="match status" value="1"/>
</dbReference>
<dbReference type="GO" id="GO:0140359">
    <property type="term" value="F:ABC-type transporter activity"/>
    <property type="evidence" value="ECO:0007669"/>
    <property type="project" value="InterPro"/>
</dbReference>
<feature type="transmembrane region" description="Helical" evidence="10">
    <location>
        <begin position="72"/>
        <end position="93"/>
    </location>
</feature>
<dbReference type="InterPro" id="IPR003439">
    <property type="entry name" value="ABC_transporter-like_ATP-bd"/>
</dbReference>
<dbReference type="InterPro" id="IPR003593">
    <property type="entry name" value="AAA+_ATPase"/>
</dbReference>
<dbReference type="FunFam" id="3.40.50.300:FF:000335">
    <property type="entry name" value="ATP binding cassette subfamily A member 5"/>
    <property type="match status" value="1"/>
</dbReference>
<feature type="transmembrane region" description="Helical" evidence="10">
    <location>
        <begin position="186"/>
        <end position="206"/>
    </location>
</feature>
<evidence type="ECO:0000256" key="5">
    <source>
        <dbReference type="ARBA" id="ARBA00022737"/>
    </source>
</evidence>
<organism evidence="12 13">
    <name type="scientific">Phytophthora ramorum</name>
    <name type="common">Sudden oak death agent</name>
    <dbReference type="NCBI Taxonomy" id="164328"/>
    <lineage>
        <taxon>Eukaryota</taxon>
        <taxon>Sar</taxon>
        <taxon>Stramenopiles</taxon>
        <taxon>Oomycota</taxon>
        <taxon>Peronosporomycetes</taxon>
        <taxon>Peronosporales</taxon>
        <taxon>Peronosporaceae</taxon>
        <taxon>Phytophthora</taxon>
    </lineage>
</organism>
<comment type="similarity">
    <text evidence="2">Belongs to the ABC transporter superfamily. ABCA family.</text>
</comment>
<dbReference type="EMBL" id="DS565998">
    <property type="status" value="NOT_ANNOTATED_CDS"/>
    <property type="molecule type" value="Genomic_DNA"/>
</dbReference>
<keyword evidence="5" id="KW-0677">Repeat</keyword>
<evidence type="ECO:0000256" key="1">
    <source>
        <dbReference type="ARBA" id="ARBA00004141"/>
    </source>
</evidence>
<dbReference type="PANTHER" id="PTHR19229:SF36">
    <property type="entry name" value="ATP-BINDING CASSETTE SUB-FAMILY A MEMBER 2"/>
    <property type="match status" value="1"/>
</dbReference>
<keyword evidence="4 10" id="KW-0812">Transmembrane</keyword>
<dbReference type="Gene3D" id="3.40.50.300">
    <property type="entry name" value="P-loop containing nucleotide triphosphate hydrolases"/>
    <property type="match status" value="1"/>
</dbReference>
<proteinExistence type="inferred from homology"/>
<dbReference type="VEuPathDB" id="FungiDB:KRP23_8866"/>
<evidence type="ECO:0000256" key="4">
    <source>
        <dbReference type="ARBA" id="ARBA00022692"/>
    </source>
</evidence>
<dbReference type="FunCoup" id="H3GBC3">
    <property type="interactions" value="64"/>
</dbReference>
<evidence type="ECO:0000256" key="8">
    <source>
        <dbReference type="ARBA" id="ARBA00022989"/>
    </source>
</evidence>
<dbReference type="PROSITE" id="PS50893">
    <property type="entry name" value="ABC_TRANSPORTER_2"/>
    <property type="match status" value="1"/>
</dbReference>
<dbReference type="InParanoid" id="H3GBC3"/>
<dbReference type="GO" id="GO:0005524">
    <property type="term" value="F:ATP binding"/>
    <property type="evidence" value="ECO:0007669"/>
    <property type="project" value="UniProtKB-KW"/>
</dbReference>
<dbReference type="GO" id="GO:0016887">
    <property type="term" value="F:ATP hydrolysis activity"/>
    <property type="evidence" value="ECO:0007669"/>
    <property type="project" value="InterPro"/>
</dbReference>
<dbReference type="VEuPathDB" id="FungiDB:KRP22_9513"/>
<sequence length="680" mass="75689">MPYIVKEKQLEQNAKYQQLLSGMSFFAYWLANFIFDVVLYLVPMAAAILLLRSYGVTSSLSGETCDTCTQDVPAAMVTLFVLFGTAIAPWTYLLSHVMEKPSECLLYTVMINFFLGLLLLLLSFTMNSLDSTQAANEVLVYIWRCSPLFAFGDGLLNVLMADLIALFGLTSNTRSAFDADIAGTDIWYLMIECPVFILLTVGIDMMRAGSSRWRIAQFWSKLDSTRRAYQRVPCNNAKLHVQKSTGAKVVDVEDTDKDVAREARRVHENCSSLDGSSEVVRILELEKKYPNGKRAVKCLSFGLQKGECFGFLGVNGAGKTTTMKVLTGDLLPTSGTATINGFDIRKKRSQARDSIGYCPQFDALIDLLTVREHLELFGRIKGFDTPGSLKKEVDRLLEKLQIQSFANKLAGSLSGGNKRKLSLAIAMIGDPSVLVLDEPSTGVDPFSRRLLWDVILEASVRSRRSTVMLTTHSMEECEALCSKAGIMVDGGLRCFGSIPHLKNRFSDGCMLECKLEEPQSDAISELVRRVSDHLRIPQHAPVAASQVEQLCVALGNTKRIFNRQGRDKSSIDMASFCEWWVQEDNMQRLDDFLRLQFASVTLLERQADFCRYKVSGVSCHGETSAELEVAPGSEQRTSALSRMFEVVEAAKNRLGIKEYSLSQTSLEQIFNSFARRHAAS</sequence>
<evidence type="ECO:0000259" key="11">
    <source>
        <dbReference type="PROSITE" id="PS50893"/>
    </source>
</evidence>
<dbReference type="CDD" id="cd03263">
    <property type="entry name" value="ABC_subfamily_A"/>
    <property type="match status" value="1"/>
</dbReference>
<feature type="domain" description="ABC transporter" evidence="11">
    <location>
        <begin position="280"/>
        <end position="514"/>
    </location>
</feature>
<keyword evidence="9 10" id="KW-0472">Membrane</keyword>
<evidence type="ECO:0000256" key="7">
    <source>
        <dbReference type="ARBA" id="ARBA00022840"/>
    </source>
</evidence>
<feature type="transmembrane region" description="Helical" evidence="10">
    <location>
        <begin position="138"/>
        <end position="166"/>
    </location>
</feature>
<evidence type="ECO:0000256" key="6">
    <source>
        <dbReference type="ARBA" id="ARBA00022741"/>
    </source>
</evidence>
<dbReference type="STRING" id="164328.H3GBC3"/>
<dbReference type="InterPro" id="IPR026082">
    <property type="entry name" value="ABCA"/>
</dbReference>
<dbReference type="EnsemblProtists" id="Phyra72577">
    <property type="protein sequence ID" value="Phyra72577"/>
    <property type="gene ID" value="Phyra72577"/>
</dbReference>
<keyword evidence="13" id="KW-1185">Reference proteome</keyword>
<dbReference type="eggNOG" id="KOG0059">
    <property type="taxonomic scope" value="Eukaryota"/>
</dbReference>
<reference evidence="12" key="2">
    <citation type="submission" date="2015-06" db="UniProtKB">
        <authorList>
            <consortium name="EnsemblProtists"/>
        </authorList>
    </citation>
    <scope>IDENTIFICATION</scope>
    <source>
        <strain evidence="12">Pr102</strain>
    </source>
</reference>
<dbReference type="GO" id="GO:0016020">
    <property type="term" value="C:membrane"/>
    <property type="evidence" value="ECO:0007669"/>
    <property type="project" value="UniProtKB-SubCell"/>
</dbReference>
<dbReference type="SUPFAM" id="SSF52540">
    <property type="entry name" value="P-loop containing nucleoside triphosphate hydrolases"/>
    <property type="match status" value="1"/>
</dbReference>
<evidence type="ECO:0000256" key="9">
    <source>
        <dbReference type="ARBA" id="ARBA00023136"/>
    </source>
</evidence>
<dbReference type="Pfam" id="PF12698">
    <property type="entry name" value="ABC2_membrane_3"/>
    <property type="match status" value="1"/>
</dbReference>
<keyword evidence="8 10" id="KW-1133">Transmembrane helix</keyword>
<dbReference type="InterPro" id="IPR017871">
    <property type="entry name" value="ABC_transporter-like_CS"/>
</dbReference>
<evidence type="ECO:0000313" key="12">
    <source>
        <dbReference type="EnsemblProtists" id="Phyra72577"/>
    </source>
</evidence>
<dbReference type="AlphaFoldDB" id="H3GBC3"/>
<dbReference type="Proteomes" id="UP000005238">
    <property type="component" value="Unassembled WGS sequence"/>
</dbReference>
<comment type="subcellular location">
    <subcellularLocation>
        <location evidence="1">Membrane</location>
        <topology evidence="1">Multi-pass membrane protein</topology>
    </subcellularLocation>
</comment>
<name>H3GBC3_PHYRM</name>
<dbReference type="InterPro" id="IPR013525">
    <property type="entry name" value="ABC2_TM"/>
</dbReference>
<dbReference type="InterPro" id="IPR027417">
    <property type="entry name" value="P-loop_NTPase"/>
</dbReference>
<feature type="transmembrane region" description="Helical" evidence="10">
    <location>
        <begin position="105"/>
        <end position="126"/>
    </location>
</feature>
<evidence type="ECO:0000256" key="10">
    <source>
        <dbReference type="SAM" id="Phobius"/>
    </source>
</evidence>
<dbReference type="HOGENOM" id="CLU_000604_19_5_1"/>
<feature type="transmembrane region" description="Helical" evidence="10">
    <location>
        <begin position="26"/>
        <end position="51"/>
    </location>
</feature>
<evidence type="ECO:0000256" key="2">
    <source>
        <dbReference type="ARBA" id="ARBA00008869"/>
    </source>
</evidence>
<dbReference type="PROSITE" id="PS00211">
    <property type="entry name" value="ABC_TRANSPORTER_1"/>
    <property type="match status" value="1"/>
</dbReference>
<accession>H3GBC3</accession>
<protein>
    <recommendedName>
        <fullName evidence="11">ABC transporter domain-containing protein</fullName>
    </recommendedName>
</protein>
<keyword evidence="6" id="KW-0547">Nucleotide-binding</keyword>
<evidence type="ECO:0000313" key="13">
    <source>
        <dbReference type="Proteomes" id="UP000005238"/>
    </source>
</evidence>
<dbReference type="PANTHER" id="PTHR19229">
    <property type="entry name" value="ATP-BINDING CASSETTE TRANSPORTER SUBFAMILY A ABCA"/>
    <property type="match status" value="1"/>
</dbReference>
<dbReference type="OMA" id="HIANIAD"/>
<keyword evidence="7" id="KW-0067">ATP-binding</keyword>
<dbReference type="Pfam" id="PF00005">
    <property type="entry name" value="ABC_tran"/>
    <property type="match status" value="1"/>
</dbReference>
<evidence type="ECO:0000256" key="3">
    <source>
        <dbReference type="ARBA" id="ARBA00022448"/>
    </source>
</evidence>
<reference evidence="13" key="1">
    <citation type="journal article" date="2006" name="Science">
        <title>Phytophthora genome sequences uncover evolutionary origins and mechanisms of pathogenesis.</title>
        <authorList>
            <person name="Tyler B.M."/>
            <person name="Tripathy S."/>
            <person name="Zhang X."/>
            <person name="Dehal P."/>
            <person name="Jiang R.H."/>
            <person name="Aerts A."/>
            <person name="Arredondo F.D."/>
            <person name="Baxter L."/>
            <person name="Bensasson D."/>
            <person name="Beynon J.L."/>
            <person name="Chapman J."/>
            <person name="Damasceno C.M."/>
            <person name="Dorrance A.E."/>
            <person name="Dou D."/>
            <person name="Dickerman A.W."/>
            <person name="Dubchak I.L."/>
            <person name="Garbelotto M."/>
            <person name="Gijzen M."/>
            <person name="Gordon S.G."/>
            <person name="Govers F."/>
            <person name="Grunwald N.J."/>
            <person name="Huang W."/>
            <person name="Ivors K.L."/>
            <person name="Jones R.W."/>
            <person name="Kamoun S."/>
            <person name="Krampis K."/>
            <person name="Lamour K.H."/>
            <person name="Lee M.K."/>
            <person name="McDonald W.H."/>
            <person name="Medina M."/>
            <person name="Meijer H.J."/>
            <person name="Nordberg E.K."/>
            <person name="Maclean D.J."/>
            <person name="Ospina-Giraldo M.D."/>
            <person name="Morris P.F."/>
            <person name="Phuntumart V."/>
            <person name="Putnam N.H."/>
            <person name="Rash S."/>
            <person name="Rose J.K."/>
            <person name="Sakihama Y."/>
            <person name="Salamov A.A."/>
            <person name="Savidor A."/>
            <person name="Scheuring C.F."/>
            <person name="Smith B.M."/>
            <person name="Sobral B.W."/>
            <person name="Terry A."/>
            <person name="Torto-Alalibo T.A."/>
            <person name="Win J."/>
            <person name="Xu Z."/>
            <person name="Zhang H."/>
            <person name="Grigoriev I.V."/>
            <person name="Rokhsar D.S."/>
            <person name="Boore J.L."/>
        </authorList>
    </citation>
    <scope>NUCLEOTIDE SEQUENCE [LARGE SCALE GENOMIC DNA]</scope>
    <source>
        <strain evidence="13">Pr102</strain>
    </source>
</reference>
<keyword evidence="3" id="KW-0813">Transport</keyword>